<dbReference type="EMBL" id="MBFR01000382">
    <property type="protein sequence ID" value="PVU88485.1"/>
    <property type="molecule type" value="Genomic_DNA"/>
</dbReference>
<reference evidence="2 3" key="1">
    <citation type="journal article" date="2018" name="MBio">
        <title>Comparative Genomics Reveals the Core Gene Toolbox for the Fungus-Insect Symbiosis.</title>
        <authorList>
            <person name="Wang Y."/>
            <person name="Stata M."/>
            <person name="Wang W."/>
            <person name="Stajich J.E."/>
            <person name="White M.M."/>
            <person name="Moncalvo J.M."/>
        </authorList>
    </citation>
    <scope>NUCLEOTIDE SEQUENCE [LARGE SCALE GENOMIC DNA]</scope>
    <source>
        <strain evidence="2 3">SWE-8-4</strain>
    </source>
</reference>
<evidence type="ECO:0000256" key="1">
    <source>
        <dbReference type="SAM" id="MobiDB-lite"/>
    </source>
</evidence>
<organism evidence="2 3">
    <name type="scientific">Smittium simulii</name>
    <dbReference type="NCBI Taxonomy" id="133385"/>
    <lineage>
        <taxon>Eukaryota</taxon>
        <taxon>Fungi</taxon>
        <taxon>Fungi incertae sedis</taxon>
        <taxon>Zoopagomycota</taxon>
        <taxon>Kickxellomycotina</taxon>
        <taxon>Harpellomycetes</taxon>
        <taxon>Harpellales</taxon>
        <taxon>Legeriomycetaceae</taxon>
        <taxon>Smittium</taxon>
    </lineage>
</organism>
<evidence type="ECO:0000313" key="2">
    <source>
        <dbReference type="EMBL" id="PVU88485.1"/>
    </source>
</evidence>
<feature type="compositionally biased region" description="Polar residues" evidence="1">
    <location>
        <begin position="53"/>
        <end position="83"/>
    </location>
</feature>
<keyword evidence="3" id="KW-1185">Reference proteome</keyword>
<dbReference type="AlphaFoldDB" id="A0A2T9Y841"/>
<accession>A0A2T9Y841</accession>
<sequence>MKPTPKKEESKFFSERQGAALPIKQFTLSRWEDHADAPHTFVSHYKSLPIQDNSYQSSKSSNVERTSSIHQNTETRYNMGQITRNKDGRIFGQPFDFGRAQRNMYEKYRAGIYEANRVSE</sequence>
<comment type="caution">
    <text evidence="2">The sequence shown here is derived from an EMBL/GenBank/DDBJ whole genome shotgun (WGS) entry which is preliminary data.</text>
</comment>
<protein>
    <submittedName>
        <fullName evidence="2">Uncharacterized protein</fullName>
    </submittedName>
</protein>
<gene>
    <name evidence="2" type="ORF">BB561_005820</name>
</gene>
<feature type="region of interest" description="Disordered" evidence="1">
    <location>
        <begin position="53"/>
        <end position="85"/>
    </location>
</feature>
<name>A0A2T9Y841_9FUNG</name>
<proteinExistence type="predicted"/>
<evidence type="ECO:0000313" key="3">
    <source>
        <dbReference type="Proteomes" id="UP000245383"/>
    </source>
</evidence>
<dbReference type="Proteomes" id="UP000245383">
    <property type="component" value="Unassembled WGS sequence"/>
</dbReference>